<keyword evidence="5" id="KW-1185">Reference proteome</keyword>
<name>R4Z5R2_9ACTN</name>
<keyword evidence="1 4" id="KW-0378">Hydrolase</keyword>
<feature type="region of interest" description="Disordered" evidence="2">
    <location>
        <begin position="1"/>
        <end position="27"/>
    </location>
</feature>
<dbReference type="SUPFAM" id="SSF53474">
    <property type="entry name" value="alpha/beta-Hydrolases"/>
    <property type="match status" value="1"/>
</dbReference>
<dbReference type="STRING" id="1229780.BN381_310018"/>
<evidence type="ECO:0000256" key="1">
    <source>
        <dbReference type="ARBA" id="ARBA00022801"/>
    </source>
</evidence>
<dbReference type="EMBL" id="CANL01000025">
    <property type="protein sequence ID" value="CCM63922.1"/>
    <property type="molecule type" value="Genomic_DNA"/>
</dbReference>
<dbReference type="Gene3D" id="3.40.50.1820">
    <property type="entry name" value="alpha/beta hydrolase"/>
    <property type="match status" value="1"/>
</dbReference>
<comment type="caution">
    <text evidence="4">The sequence shown here is derived from an EMBL/GenBank/DDBJ whole genome shotgun (WGS) entry which is preliminary data.</text>
</comment>
<dbReference type="PRINTS" id="PR00111">
    <property type="entry name" value="ABHYDROLASE"/>
</dbReference>
<protein>
    <submittedName>
        <fullName evidence="4">Putative hydrolase</fullName>
    </submittedName>
</protein>
<dbReference type="InterPro" id="IPR000073">
    <property type="entry name" value="AB_hydrolase_1"/>
</dbReference>
<dbReference type="HOGENOM" id="CLU_020336_50_2_11"/>
<accession>R4Z5R2</accession>
<dbReference type="PANTHER" id="PTHR43798:SF31">
    <property type="entry name" value="AB HYDROLASE SUPERFAMILY PROTEIN YCLE"/>
    <property type="match status" value="1"/>
</dbReference>
<dbReference type="OrthoDB" id="63519at2"/>
<reference evidence="4 5" key="1">
    <citation type="journal article" date="2013" name="ISME J.">
        <title>Metabolic model for the filamentous 'Candidatus Microthrix parvicella' based on genomic and metagenomic analyses.</title>
        <authorList>
            <person name="Jon McIlroy S."/>
            <person name="Kristiansen R."/>
            <person name="Albertsen M."/>
            <person name="Michael Karst S."/>
            <person name="Rossetti S."/>
            <person name="Lund Nielsen J."/>
            <person name="Tandoi V."/>
            <person name="James Seviour R."/>
            <person name="Nielsen P.H."/>
        </authorList>
    </citation>
    <scope>NUCLEOTIDE SEQUENCE [LARGE SCALE GENOMIC DNA]</scope>
    <source>
        <strain evidence="4 5">RN1</strain>
    </source>
</reference>
<dbReference type="PANTHER" id="PTHR43798">
    <property type="entry name" value="MONOACYLGLYCEROL LIPASE"/>
    <property type="match status" value="1"/>
</dbReference>
<organism evidence="4 5">
    <name type="scientific">Candidatus Neomicrothrix parvicella RN1</name>
    <dbReference type="NCBI Taxonomy" id="1229780"/>
    <lineage>
        <taxon>Bacteria</taxon>
        <taxon>Bacillati</taxon>
        <taxon>Actinomycetota</taxon>
        <taxon>Acidimicrobiia</taxon>
        <taxon>Acidimicrobiales</taxon>
        <taxon>Microthrixaceae</taxon>
        <taxon>Candidatus Neomicrothrix</taxon>
    </lineage>
</organism>
<gene>
    <name evidence="4" type="ORF">BN381_310018</name>
</gene>
<dbReference type="eggNOG" id="COG2267">
    <property type="taxonomic scope" value="Bacteria"/>
</dbReference>
<sequence length="332" mass="36280">MVEQLNGRSHGAGNTVSRAGGVDDDRPIDEAEEHNVLGLPWGERIELPGRGKTFFRRVEGPPGAPTVLLLHGWVASGGMNYFNAFDDLSKHFNIVAPDMRGHGRGIRSWRRFRLTDCADDAAALIEHLGCGPVIAVGYSMGGPVAQLLWKRHPELVSGLVLAATGSWLVPGLRQQIVLVGAVSAVAGPLRLTWGLPKSVRKRIPIAPSGSRPSTMQRWASEEMRRHDWRMVTEAGMAVATFDSRRWIRHCDVPTTVLVTTRDRAVSPLEQARTALLIPTAEFVRYDEGHLAPAMVSFGPKLTEACLHTAKRISAPSSADTTEPVDLWLVESD</sequence>
<dbReference type="GO" id="GO:0016787">
    <property type="term" value="F:hydrolase activity"/>
    <property type="evidence" value="ECO:0007669"/>
    <property type="project" value="UniProtKB-KW"/>
</dbReference>
<dbReference type="InterPro" id="IPR029058">
    <property type="entry name" value="AB_hydrolase_fold"/>
</dbReference>
<dbReference type="Proteomes" id="UP000018291">
    <property type="component" value="Unassembled WGS sequence"/>
</dbReference>
<evidence type="ECO:0000256" key="2">
    <source>
        <dbReference type="SAM" id="MobiDB-lite"/>
    </source>
</evidence>
<feature type="domain" description="AB hydrolase-1" evidence="3">
    <location>
        <begin position="65"/>
        <end position="291"/>
    </location>
</feature>
<evidence type="ECO:0000313" key="4">
    <source>
        <dbReference type="EMBL" id="CCM63922.1"/>
    </source>
</evidence>
<proteinExistence type="predicted"/>
<dbReference type="GO" id="GO:0016020">
    <property type="term" value="C:membrane"/>
    <property type="evidence" value="ECO:0007669"/>
    <property type="project" value="TreeGrafter"/>
</dbReference>
<dbReference type="AlphaFoldDB" id="R4Z5R2"/>
<evidence type="ECO:0000313" key="5">
    <source>
        <dbReference type="Proteomes" id="UP000018291"/>
    </source>
</evidence>
<dbReference type="InterPro" id="IPR050266">
    <property type="entry name" value="AB_hydrolase_sf"/>
</dbReference>
<evidence type="ECO:0000259" key="3">
    <source>
        <dbReference type="Pfam" id="PF00561"/>
    </source>
</evidence>
<dbReference type="Pfam" id="PF00561">
    <property type="entry name" value="Abhydrolase_1"/>
    <property type="match status" value="1"/>
</dbReference>
<dbReference type="RefSeq" id="WP_012227279.1">
    <property type="nucleotide sequence ID" value="NZ_HG422565.1"/>
</dbReference>